<dbReference type="InterPro" id="IPR025344">
    <property type="entry name" value="CDP1-like_IMS"/>
</dbReference>
<evidence type="ECO:0000259" key="1">
    <source>
        <dbReference type="Pfam" id="PF13355"/>
    </source>
</evidence>
<feature type="domain" description="Plastid division protein CDP1-like IMS" evidence="1">
    <location>
        <begin position="6"/>
        <end position="85"/>
    </location>
</feature>
<comment type="caution">
    <text evidence="2">The sequence shown here is derived from an EMBL/GenBank/DDBJ whole genome shotgun (WGS) entry which is preliminary data.</text>
</comment>
<reference evidence="2 3" key="1">
    <citation type="journal article" date="2019" name="Appl. Environ. Microbiol.">
        <title>Co-occurrence of broad and narrow host-range viruses infecting the toxic bloom-forming cyanobacterium Microcystis aeruginosa.</title>
        <authorList>
            <person name="Morimoto D."/>
            <person name="Tominaga K."/>
            <person name="Nishimura Y."/>
            <person name="Yoshida N."/>
            <person name="Kimura S."/>
            <person name="Sako Y."/>
            <person name="Yoshida T."/>
        </authorList>
    </citation>
    <scope>NUCLEOTIDE SEQUENCE [LARGE SCALE GENOMIC DNA]</scope>
    <source>
        <strain evidence="2 3">11-30S32</strain>
    </source>
</reference>
<organism evidence="2 3">
    <name type="scientific">Microcystis aeruginosa 11-30S32</name>
    <dbReference type="NCBI Taxonomy" id="2358142"/>
    <lineage>
        <taxon>Bacteria</taxon>
        <taxon>Bacillati</taxon>
        <taxon>Cyanobacteriota</taxon>
        <taxon>Cyanophyceae</taxon>
        <taxon>Oscillatoriophycideae</taxon>
        <taxon>Chroococcales</taxon>
        <taxon>Microcystaceae</taxon>
        <taxon>Microcystis</taxon>
    </lineage>
</organism>
<dbReference type="GO" id="GO:0016301">
    <property type="term" value="F:kinase activity"/>
    <property type="evidence" value="ECO:0007669"/>
    <property type="project" value="UniProtKB-KW"/>
</dbReference>
<dbReference type="RefSeq" id="WP_261779668.1">
    <property type="nucleotide sequence ID" value="NZ_BHVU01000435.1"/>
</dbReference>
<protein>
    <submittedName>
        <fullName evidence="2">Serine/threonine kinase</fullName>
    </submittedName>
</protein>
<proteinExistence type="predicted"/>
<dbReference type="Pfam" id="PF13355">
    <property type="entry name" value="ARC6-like_IMS"/>
    <property type="match status" value="1"/>
</dbReference>
<dbReference type="AlphaFoldDB" id="A0A510PPQ2"/>
<evidence type="ECO:0000313" key="2">
    <source>
        <dbReference type="EMBL" id="GCA95681.1"/>
    </source>
</evidence>
<accession>A0A510PPQ2</accession>
<dbReference type="Proteomes" id="UP000321223">
    <property type="component" value="Unassembled WGS sequence"/>
</dbReference>
<gene>
    <name evidence="2" type="ORF">MAE30S32_43330</name>
</gene>
<keyword evidence="2" id="KW-0418">Kinase</keyword>
<dbReference type="EMBL" id="BHVU01000435">
    <property type="protein sequence ID" value="GCA95681.1"/>
    <property type="molecule type" value="Genomic_DNA"/>
</dbReference>
<name>A0A510PPQ2_MICAE</name>
<evidence type="ECO:0000313" key="3">
    <source>
        <dbReference type="Proteomes" id="UP000321223"/>
    </source>
</evidence>
<keyword evidence="2" id="KW-0808">Transferase</keyword>
<sequence length="96" mass="10959">MSPCQQESSSEWLANNSAYYIYGVQRIDSVNNFTSSGDQATVDVVVTEERTLYNNQGKIDRKNSAFTTSLVRYNLENDEGTWKIANSRTLKNLVRR</sequence>